<feature type="region of interest" description="Disordered" evidence="1">
    <location>
        <begin position="378"/>
        <end position="412"/>
    </location>
</feature>
<feature type="region of interest" description="Disordered" evidence="1">
    <location>
        <begin position="116"/>
        <end position="183"/>
    </location>
</feature>
<sequence>MKLNILKIFLQLEIGDKESFYTISVTCSPNLCSHRYTNNSVFDHVYTVYAIPIFSWESPRIVQSQQNNSINNLEELPSLNDTLDDLSILQDITEMENSSLSLYDDHQGRNFNIEQSRSSREMENQSHFGQSGRSLPSPQSHDPHDYIDMSSRSTDYSGFQSVNTSVHERQIQSTSTSSGPISVSSSNHFGYVAEQDYAHTHHNTQGQFLEYNHAFTHDLSYHLSTQGGTEMVSVTDENSTADSTCILEVDPGVASINDSLRNLDFDIRRFPIASIQSSATHYEQLHNSNDIEPNTERLLYFYFSDMHSQHETAPHQHANSTSNNLPFMQCYSRRSYEGFCNDPKPNESNAAAKDNIHFQSEIQSCRQKRGAESFILSPSRQRINPELRQSTPNVHCRHPTRPPDKTKTERKSPLSVVIQYENDLQREGIIERLIDKGYSLEAVERAITFFINTTGREHFTAEDLLHILRTE</sequence>
<dbReference type="EMBL" id="CACVKT020005287">
    <property type="protein sequence ID" value="CAC5394449.1"/>
    <property type="molecule type" value="Genomic_DNA"/>
</dbReference>
<feature type="compositionally biased region" description="Polar residues" evidence="1">
    <location>
        <begin position="378"/>
        <end position="393"/>
    </location>
</feature>
<feature type="compositionally biased region" description="Basic and acidic residues" evidence="1">
    <location>
        <begin position="401"/>
        <end position="412"/>
    </location>
</feature>
<gene>
    <name evidence="2" type="ORF">MCOR_29196</name>
</gene>
<feature type="compositionally biased region" description="Polar residues" evidence="1">
    <location>
        <begin position="125"/>
        <end position="140"/>
    </location>
</feature>
<evidence type="ECO:0000313" key="2">
    <source>
        <dbReference type="EMBL" id="CAC5394449.1"/>
    </source>
</evidence>
<evidence type="ECO:0000256" key="1">
    <source>
        <dbReference type="SAM" id="MobiDB-lite"/>
    </source>
</evidence>
<dbReference type="AlphaFoldDB" id="A0A6J8CGQ0"/>
<feature type="compositionally biased region" description="Polar residues" evidence="1">
    <location>
        <begin position="150"/>
        <end position="165"/>
    </location>
</feature>
<accession>A0A6J8CGQ0</accession>
<feature type="compositionally biased region" description="Low complexity" evidence="1">
    <location>
        <begin position="173"/>
        <end position="183"/>
    </location>
</feature>
<organism evidence="2 3">
    <name type="scientific">Mytilus coruscus</name>
    <name type="common">Sea mussel</name>
    <dbReference type="NCBI Taxonomy" id="42192"/>
    <lineage>
        <taxon>Eukaryota</taxon>
        <taxon>Metazoa</taxon>
        <taxon>Spiralia</taxon>
        <taxon>Lophotrochozoa</taxon>
        <taxon>Mollusca</taxon>
        <taxon>Bivalvia</taxon>
        <taxon>Autobranchia</taxon>
        <taxon>Pteriomorphia</taxon>
        <taxon>Mytilida</taxon>
        <taxon>Mytiloidea</taxon>
        <taxon>Mytilidae</taxon>
        <taxon>Mytilinae</taxon>
        <taxon>Mytilus</taxon>
    </lineage>
</organism>
<dbReference type="Proteomes" id="UP000507470">
    <property type="component" value="Unassembled WGS sequence"/>
</dbReference>
<evidence type="ECO:0000313" key="3">
    <source>
        <dbReference type="Proteomes" id="UP000507470"/>
    </source>
</evidence>
<evidence type="ECO:0008006" key="4">
    <source>
        <dbReference type="Google" id="ProtNLM"/>
    </source>
</evidence>
<keyword evidence="3" id="KW-1185">Reference proteome</keyword>
<protein>
    <recommendedName>
        <fullName evidence="4">UBA domain-containing protein</fullName>
    </recommendedName>
</protein>
<proteinExistence type="predicted"/>
<name>A0A6J8CGQ0_MYTCO</name>
<reference evidence="2 3" key="1">
    <citation type="submission" date="2020-06" db="EMBL/GenBank/DDBJ databases">
        <authorList>
            <person name="Li R."/>
            <person name="Bekaert M."/>
        </authorList>
    </citation>
    <scope>NUCLEOTIDE SEQUENCE [LARGE SCALE GENOMIC DNA]</scope>
    <source>
        <strain evidence="3">wild</strain>
    </source>
</reference>